<evidence type="ECO:0000313" key="5">
    <source>
        <dbReference type="Proteomes" id="UP001374579"/>
    </source>
</evidence>
<evidence type="ECO:0000256" key="1">
    <source>
        <dbReference type="ARBA" id="ARBA00022734"/>
    </source>
</evidence>
<accession>A0AAN9FVI4</accession>
<evidence type="ECO:0000259" key="3">
    <source>
        <dbReference type="PROSITE" id="PS51304"/>
    </source>
</evidence>
<dbReference type="InterPro" id="IPR013320">
    <property type="entry name" value="ConA-like_dom_sf"/>
</dbReference>
<proteinExistence type="predicted"/>
<gene>
    <name evidence="4" type="ORF">V1264_021373</name>
</gene>
<keyword evidence="5" id="KW-1185">Reference proteome</keyword>
<evidence type="ECO:0000256" key="2">
    <source>
        <dbReference type="RuleBase" id="RU102079"/>
    </source>
</evidence>
<dbReference type="GO" id="GO:0016936">
    <property type="term" value="F:galactoside binding"/>
    <property type="evidence" value="ECO:0007669"/>
    <property type="project" value="TreeGrafter"/>
</dbReference>
<dbReference type="Gene3D" id="2.60.120.200">
    <property type="match status" value="1"/>
</dbReference>
<protein>
    <recommendedName>
        <fullName evidence="2">Galectin</fullName>
    </recommendedName>
</protein>
<dbReference type="SMART" id="SM00908">
    <property type="entry name" value="Gal-bind_lectin"/>
    <property type="match status" value="1"/>
</dbReference>
<reference evidence="4 5" key="1">
    <citation type="submission" date="2024-02" db="EMBL/GenBank/DDBJ databases">
        <title>Chromosome-scale genome assembly of the rough periwinkle Littorina saxatilis.</title>
        <authorList>
            <person name="De Jode A."/>
            <person name="Faria R."/>
            <person name="Formenti G."/>
            <person name="Sims Y."/>
            <person name="Smith T.P."/>
            <person name="Tracey A."/>
            <person name="Wood J.M.D."/>
            <person name="Zagrodzka Z.B."/>
            <person name="Johannesson K."/>
            <person name="Butlin R.K."/>
            <person name="Leder E.H."/>
        </authorList>
    </citation>
    <scope>NUCLEOTIDE SEQUENCE [LARGE SCALE GENOMIC DNA]</scope>
    <source>
        <strain evidence="4">Snail1</strain>
        <tissue evidence="4">Muscle</tissue>
    </source>
</reference>
<keyword evidence="1 2" id="KW-0430">Lectin</keyword>
<dbReference type="InterPro" id="IPR044156">
    <property type="entry name" value="Galectin-like"/>
</dbReference>
<dbReference type="GO" id="GO:0030246">
    <property type="term" value="F:carbohydrate binding"/>
    <property type="evidence" value="ECO:0007669"/>
    <property type="project" value="UniProtKB-UniRule"/>
</dbReference>
<name>A0AAN9FVI4_9CAEN</name>
<dbReference type="Pfam" id="PF00337">
    <property type="entry name" value="Gal-bind_lectin"/>
    <property type="match status" value="1"/>
</dbReference>
<feature type="domain" description="Galectin" evidence="3">
    <location>
        <begin position="15"/>
        <end position="148"/>
    </location>
</feature>
<dbReference type="PROSITE" id="PS51304">
    <property type="entry name" value="GALECTIN"/>
    <property type="match status" value="1"/>
</dbReference>
<dbReference type="PANTHER" id="PTHR11346">
    <property type="entry name" value="GALECTIN"/>
    <property type="match status" value="1"/>
</dbReference>
<dbReference type="PANTHER" id="PTHR11346:SF171">
    <property type="entry name" value="GALECTIN"/>
    <property type="match status" value="1"/>
</dbReference>
<dbReference type="InterPro" id="IPR001079">
    <property type="entry name" value="Galectin_CRD"/>
</dbReference>
<dbReference type="Proteomes" id="UP001374579">
    <property type="component" value="Unassembled WGS sequence"/>
</dbReference>
<dbReference type="AlphaFoldDB" id="A0AAN9FVI4"/>
<comment type="caution">
    <text evidence="4">The sequence shown here is derived from an EMBL/GenBank/DDBJ whole genome shotgun (WGS) entry which is preliminary data.</text>
</comment>
<dbReference type="SMART" id="SM00276">
    <property type="entry name" value="GLECT"/>
    <property type="match status" value="1"/>
</dbReference>
<sequence length="148" mass="17039">MSTSKVLLYKARSPPFHLPLDCVGIGMVLDIDGRRTENEAFSINLSSAPDLSKDVFIHFSPRPQQNKIVLNTMKDGKWCKEESIPWYDMFDINIDFKLRLTAAQNGYEIYDRRDVPRLIGTFAYRQKMECNYLVFGGQGCTISFAERD</sequence>
<dbReference type="EMBL" id="JBAMIC010004070">
    <property type="protein sequence ID" value="KAK7087304.1"/>
    <property type="molecule type" value="Genomic_DNA"/>
</dbReference>
<organism evidence="4 5">
    <name type="scientific">Littorina saxatilis</name>
    <dbReference type="NCBI Taxonomy" id="31220"/>
    <lineage>
        <taxon>Eukaryota</taxon>
        <taxon>Metazoa</taxon>
        <taxon>Spiralia</taxon>
        <taxon>Lophotrochozoa</taxon>
        <taxon>Mollusca</taxon>
        <taxon>Gastropoda</taxon>
        <taxon>Caenogastropoda</taxon>
        <taxon>Littorinimorpha</taxon>
        <taxon>Littorinoidea</taxon>
        <taxon>Littorinidae</taxon>
        <taxon>Littorina</taxon>
    </lineage>
</organism>
<evidence type="ECO:0000313" key="4">
    <source>
        <dbReference type="EMBL" id="KAK7087304.1"/>
    </source>
</evidence>
<dbReference type="SUPFAM" id="SSF49899">
    <property type="entry name" value="Concanavalin A-like lectins/glucanases"/>
    <property type="match status" value="1"/>
</dbReference>